<protein>
    <submittedName>
        <fullName evidence="1">Uncharacterized protein</fullName>
    </submittedName>
</protein>
<proteinExistence type="predicted"/>
<accession>A0A2K3Q7N5</accession>
<dbReference type="Proteomes" id="UP000236621">
    <property type="component" value="Unassembled WGS sequence"/>
</dbReference>
<dbReference type="EMBL" id="NRSZ01001083">
    <property type="protein sequence ID" value="PNY23572.1"/>
    <property type="molecule type" value="Genomic_DNA"/>
</dbReference>
<keyword evidence="2" id="KW-1185">Reference proteome</keyword>
<gene>
    <name evidence="1" type="ORF">TCAP_06490</name>
</gene>
<name>A0A2K3Q7N5_9HYPO</name>
<reference evidence="1 2" key="1">
    <citation type="submission" date="2017-08" db="EMBL/GenBank/DDBJ databases">
        <title>Harnessing the power of phylogenomics to disentangle the directionality and signatures of interkingdom host jumping in the parasitic fungal genus Tolypocladium.</title>
        <authorList>
            <person name="Quandt C.A."/>
            <person name="Patterson W."/>
            <person name="Spatafora J.W."/>
        </authorList>
    </citation>
    <scope>NUCLEOTIDE SEQUENCE [LARGE SCALE GENOMIC DNA]</scope>
    <source>
        <strain evidence="1 2">CBS 113982</strain>
    </source>
</reference>
<comment type="caution">
    <text evidence="1">The sequence shown here is derived from an EMBL/GenBank/DDBJ whole genome shotgun (WGS) entry which is preliminary data.</text>
</comment>
<organism evidence="1 2">
    <name type="scientific">Tolypocladium capitatum</name>
    <dbReference type="NCBI Taxonomy" id="45235"/>
    <lineage>
        <taxon>Eukaryota</taxon>
        <taxon>Fungi</taxon>
        <taxon>Dikarya</taxon>
        <taxon>Ascomycota</taxon>
        <taxon>Pezizomycotina</taxon>
        <taxon>Sordariomycetes</taxon>
        <taxon>Hypocreomycetidae</taxon>
        <taxon>Hypocreales</taxon>
        <taxon>Ophiocordycipitaceae</taxon>
        <taxon>Tolypocladium</taxon>
    </lineage>
</organism>
<feature type="non-terminal residue" evidence="1">
    <location>
        <position position="1"/>
    </location>
</feature>
<evidence type="ECO:0000313" key="1">
    <source>
        <dbReference type="EMBL" id="PNY23572.1"/>
    </source>
</evidence>
<dbReference type="STRING" id="45235.A0A2K3Q7N5"/>
<sequence>VHKHLDDIPGHVAIAEWTILQHPPGVIILWSWVPAISHVAKLSQYTGFAHPKDVSSFCDNIVADIAGTALLVAHAKFTNNALKNAISQSDQV</sequence>
<evidence type="ECO:0000313" key="2">
    <source>
        <dbReference type="Proteomes" id="UP000236621"/>
    </source>
</evidence>
<dbReference type="AlphaFoldDB" id="A0A2K3Q7N5"/>